<dbReference type="PANTHER" id="PTHR47457:SF1">
    <property type="entry name" value="BTB DOMAIN-CONTAINING PROTEIN-RELATED"/>
    <property type="match status" value="1"/>
</dbReference>
<evidence type="ECO:0000313" key="4">
    <source>
        <dbReference type="Proteomes" id="UP001627284"/>
    </source>
</evidence>
<dbReference type="InterPro" id="IPR008979">
    <property type="entry name" value="Galactose-bd-like_sf"/>
</dbReference>
<sequence>MEFSYWKKDSVCPILQVISSIPSCKLIEETCERIFSMHFDYCTTASIDFVMLDESSFSNILQHTDLTVTSEERVLNAIFLWCLQARELCGWEAVNELMVKSTPEMLFGERLESLNEFLHLVRFPLLSPDLLNKFEQSSLSQQIPTFDHLVKEALRFLEFEVTDFQGSQRFQHRKSSFKELLYICDGDSNGVLYFAGTSYGKHQWVNPVLSKRVIIVASSPISRCTDPKVLVSRNFQGTSVAGPQMEGGRNASWWMVDIGPDHQLMCNYYTLRQDGSRAFIRRWNLQGSLDGKNWTNLRVHENDQTICKPGQFASWPITGSNALLPFRFFRVLMAGPTTDDTNPWNCCICFLELYGYFR</sequence>
<dbReference type="Proteomes" id="UP001627284">
    <property type="component" value="Unassembled WGS sequence"/>
</dbReference>
<evidence type="ECO:0000256" key="1">
    <source>
        <dbReference type="ARBA" id="ARBA00002668"/>
    </source>
</evidence>
<name>A0ABD2UVN8_9SOLN</name>
<protein>
    <recommendedName>
        <fullName evidence="2">BACK domain-containing protein</fullName>
    </recommendedName>
</protein>
<dbReference type="EMBL" id="JBJKTR010000004">
    <property type="protein sequence ID" value="KAL3372348.1"/>
    <property type="molecule type" value="Genomic_DNA"/>
</dbReference>
<organism evidence="3 4">
    <name type="scientific">Solanum stoloniferum</name>
    <dbReference type="NCBI Taxonomy" id="62892"/>
    <lineage>
        <taxon>Eukaryota</taxon>
        <taxon>Viridiplantae</taxon>
        <taxon>Streptophyta</taxon>
        <taxon>Embryophyta</taxon>
        <taxon>Tracheophyta</taxon>
        <taxon>Spermatophyta</taxon>
        <taxon>Magnoliopsida</taxon>
        <taxon>eudicotyledons</taxon>
        <taxon>Gunneridae</taxon>
        <taxon>Pentapetalae</taxon>
        <taxon>asterids</taxon>
        <taxon>lamiids</taxon>
        <taxon>Solanales</taxon>
        <taxon>Solanaceae</taxon>
        <taxon>Solanoideae</taxon>
        <taxon>Solaneae</taxon>
        <taxon>Solanum</taxon>
    </lineage>
</organism>
<dbReference type="InterPro" id="IPR000421">
    <property type="entry name" value="FA58C"/>
</dbReference>
<dbReference type="Pfam" id="PF00754">
    <property type="entry name" value="F5_F8_type_C"/>
    <property type="match status" value="1"/>
</dbReference>
<feature type="domain" description="BACK" evidence="2">
    <location>
        <begin position="12"/>
        <end position="135"/>
    </location>
</feature>
<dbReference type="SMART" id="SM00875">
    <property type="entry name" value="BACK"/>
    <property type="match status" value="1"/>
</dbReference>
<evidence type="ECO:0000259" key="2">
    <source>
        <dbReference type="SMART" id="SM00875"/>
    </source>
</evidence>
<keyword evidence="4" id="KW-1185">Reference proteome</keyword>
<gene>
    <name evidence="3" type="ORF">AABB24_008750</name>
</gene>
<accession>A0ABD2UVN8</accession>
<comment type="function">
    <text evidence="1">May act as a substrate-specific adapter of an E3 ubiquitin-protein ligase complex (CUL3-RBX1-BTB) which mediates the ubiquitination and subsequent proteasomal degradation of target proteins.</text>
</comment>
<comment type="caution">
    <text evidence="3">The sequence shown here is derived from an EMBL/GenBank/DDBJ whole genome shotgun (WGS) entry which is preliminary data.</text>
</comment>
<dbReference type="Pfam" id="PF07707">
    <property type="entry name" value="BACK"/>
    <property type="match status" value="1"/>
</dbReference>
<dbReference type="AlphaFoldDB" id="A0ABD2UVN8"/>
<evidence type="ECO:0000313" key="3">
    <source>
        <dbReference type="EMBL" id="KAL3372345.1"/>
    </source>
</evidence>
<reference evidence="3 4" key="1">
    <citation type="submission" date="2024-05" db="EMBL/GenBank/DDBJ databases">
        <title>De novo assembly of an allotetraploid wild potato.</title>
        <authorList>
            <person name="Hosaka A.J."/>
        </authorList>
    </citation>
    <scope>NUCLEOTIDE SEQUENCE [LARGE SCALE GENOMIC DNA]</scope>
    <source>
        <tissue evidence="3">Young leaves</tissue>
    </source>
</reference>
<dbReference type="InterPro" id="IPR011705">
    <property type="entry name" value="BACK"/>
</dbReference>
<dbReference type="PANTHER" id="PTHR47457">
    <property type="entry name" value="OS05G0345500 PROTEIN"/>
    <property type="match status" value="1"/>
</dbReference>
<dbReference type="Gene3D" id="1.25.40.420">
    <property type="match status" value="1"/>
</dbReference>
<proteinExistence type="predicted"/>
<dbReference type="EMBL" id="JBJKTR010000004">
    <property type="protein sequence ID" value="KAL3372345.1"/>
    <property type="molecule type" value="Genomic_DNA"/>
</dbReference>
<dbReference type="Gene3D" id="2.60.120.260">
    <property type="entry name" value="Galactose-binding domain-like"/>
    <property type="match status" value="1"/>
</dbReference>
<dbReference type="SUPFAM" id="SSF49785">
    <property type="entry name" value="Galactose-binding domain-like"/>
    <property type="match status" value="1"/>
</dbReference>